<comment type="caution">
    <text evidence="7">The sequence shown here is derived from an EMBL/GenBank/DDBJ whole genome shotgun (WGS) entry which is preliminary data.</text>
</comment>
<dbReference type="PANTHER" id="PTHR30521:SF4">
    <property type="entry name" value="DEFERROCHELATASE"/>
    <property type="match status" value="1"/>
</dbReference>
<evidence type="ECO:0000313" key="8">
    <source>
        <dbReference type="Proteomes" id="UP001419910"/>
    </source>
</evidence>
<evidence type="ECO:0000256" key="2">
    <source>
        <dbReference type="ARBA" id="ARBA00022559"/>
    </source>
</evidence>
<keyword evidence="2" id="KW-0575">Peroxidase</keyword>
<evidence type="ECO:0008006" key="9">
    <source>
        <dbReference type="Google" id="ProtNLM"/>
    </source>
</evidence>
<keyword evidence="8" id="KW-1185">Reference proteome</keyword>
<dbReference type="EMBL" id="JBDIME010000003">
    <property type="protein sequence ID" value="MEN2789186.1"/>
    <property type="molecule type" value="Genomic_DNA"/>
</dbReference>
<dbReference type="RefSeq" id="WP_343891841.1">
    <property type="nucleotide sequence ID" value="NZ_BAAAEH010000047.1"/>
</dbReference>
<comment type="cofactor">
    <cofactor evidence="1">
        <name>heme b</name>
        <dbReference type="ChEBI" id="CHEBI:60344"/>
    </cofactor>
</comment>
<dbReference type="Proteomes" id="UP001419910">
    <property type="component" value="Unassembled WGS sequence"/>
</dbReference>
<gene>
    <name evidence="7" type="ORF">ABC974_06085</name>
</gene>
<keyword evidence="3" id="KW-0349">Heme</keyword>
<dbReference type="SUPFAM" id="SSF54909">
    <property type="entry name" value="Dimeric alpha+beta barrel"/>
    <property type="match status" value="1"/>
</dbReference>
<proteinExistence type="predicted"/>
<evidence type="ECO:0000256" key="3">
    <source>
        <dbReference type="ARBA" id="ARBA00022617"/>
    </source>
</evidence>
<sequence length="540" mass="59668">MIQLDLADIQGNIHRPYGRFGFPFTRHLFFNIMRPGAGRAFIQGVRPRVTTAQPWDKDEGTGVVIKPAITLNIAFSYLGMRALDLPTSTLRQLPDEFIDGMHCRSEILGDVGGSAPEHWDPIWRDEHKERHREVHIWVSLSVGADAAGKPLPILDEWTDWLEKLATESKGGVSLLDGHGDDGKSRWQDSCALMAPLGPDGAMVSLPKEHFGFTDGISDPVFRGQFEPAAEALAAIGGGKIARGVYDEATSWSALETGEFILGQVDEGQEFPVATQPAGFVRNGTFMVYRKLRQDVPAFKANVKRQADLWKQVTGETDDEIASETVRAKMVGRWSSGVPLIAAPTWADHQKIMHDYADCLEIALRKPRDSKEAQRLAEYSKLLTGFRYGDDLDGGKCPFGAHIRRANPRDMLDPQLSPTVGSTTLTNRRRILRRGLPYQEAGGEVGVIFMAICTSIFRQFEFIQQQWMSYGLDFEAGNDTCPLIGSRAQSTKHVIPAGPANATTFIAADLPEFVTTRGGEYFFIPSMNAIRMLAMGTVDPT</sequence>
<keyword evidence="4" id="KW-0479">Metal-binding</keyword>
<name>A0ABU9Y073_9SPHN</name>
<evidence type="ECO:0000256" key="5">
    <source>
        <dbReference type="ARBA" id="ARBA00023002"/>
    </source>
</evidence>
<dbReference type="InterPro" id="IPR011008">
    <property type="entry name" value="Dimeric_a/b-barrel"/>
</dbReference>
<reference evidence="7 8" key="1">
    <citation type="submission" date="2024-05" db="EMBL/GenBank/DDBJ databases">
        <authorList>
            <person name="Liu Q."/>
            <person name="Xin Y.-H."/>
        </authorList>
    </citation>
    <scope>NUCLEOTIDE SEQUENCE [LARGE SCALE GENOMIC DNA]</scope>
    <source>
        <strain evidence="7 8">CGMCC 1.10181</strain>
    </source>
</reference>
<organism evidence="7 8">
    <name type="scientific">Sphingomonas oligophenolica</name>
    <dbReference type="NCBI Taxonomy" id="301154"/>
    <lineage>
        <taxon>Bacteria</taxon>
        <taxon>Pseudomonadati</taxon>
        <taxon>Pseudomonadota</taxon>
        <taxon>Alphaproteobacteria</taxon>
        <taxon>Sphingomonadales</taxon>
        <taxon>Sphingomonadaceae</taxon>
        <taxon>Sphingomonas</taxon>
    </lineage>
</organism>
<dbReference type="PANTHER" id="PTHR30521">
    <property type="entry name" value="DEFERROCHELATASE/PEROXIDASE"/>
    <property type="match status" value="1"/>
</dbReference>
<evidence type="ECO:0000256" key="4">
    <source>
        <dbReference type="ARBA" id="ARBA00022723"/>
    </source>
</evidence>
<evidence type="ECO:0000313" key="7">
    <source>
        <dbReference type="EMBL" id="MEN2789186.1"/>
    </source>
</evidence>
<keyword evidence="6" id="KW-0408">Iron</keyword>
<protein>
    <recommendedName>
        <fullName evidence="9">Peroxidase</fullName>
    </recommendedName>
</protein>
<keyword evidence="5" id="KW-0560">Oxidoreductase</keyword>
<dbReference type="InterPro" id="IPR006314">
    <property type="entry name" value="Dyp_peroxidase"/>
</dbReference>
<dbReference type="PROSITE" id="PS51404">
    <property type="entry name" value="DYP_PEROXIDASE"/>
    <property type="match status" value="1"/>
</dbReference>
<accession>A0ABU9Y073</accession>
<evidence type="ECO:0000256" key="6">
    <source>
        <dbReference type="ARBA" id="ARBA00023004"/>
    </source>
</evidence>
<evidence type="ECO:0000256" key="1">
    <source>
        <dbReference type="ARBA" id="ARBA00001970"/>
    </source>
</evidence>